<dbReference type="GO" id="GO:0016787">
    <property type="term" value="F:hydrolase activity"/>
    <property type="evidence" value="ECO:0007669"/>
    <property type="project" value="UniProtKB-KW"/>
</dbReference>
<sequence>MLKPCIAILSVLLLSGCERAEAPRMPSATDNVQVLEQAIWIPGIEQSRTLRIYLPPGYDQTDKHYPVLYMHDGQNLFDDATSYAGEWGVDESLNELAVQGLELIVVGIDHGGEQRVNELTPWLPEEYGEAMGEAYAAFVHADLKPWVDSRYRTLTDRSNTVVMGSSMGGLMSHYLIYRYPQTFGAAGIFSPAYWIADGSLFDYSLARPLPENARLYLLMGGEEGEQMVGKFQAMSRTLGEKGAAGQMKVLLDPQGEHNEAFWRRHFKTAILWLFEQSQDGSPVAGH</sequence>
<keyword evidence="1" id="KW-0732">Signal</keyword>
<feature type="signal peptide" evidence="1">
    <location>
        <begin position="1"/>
        <end position="20"/>
    </location>
</feature>
<dbReference type="SUPFAM" id="SSF53474">
    <property type="entry name" value="alpha/beta-Hydrolases"/>
    <property type="match status" value="1"/>
</dbReference>
<dbReference type="AlphaFoldDB" id="A0A939DQZ0"/>
<dbReference type="Pfam" id="PF00756">
    <property type="entry name" value="Esterase"/>
    <property type="match status" value="1"/>
</dbReference>
<dbReference type="InterPro" id="IPR000801">
    <property type="entry name" value="Esterase-like"/>
</dbReference>
<keyword evidence="2" id="KW-0378">Hydrolase</keyword>
<reference evidence="2" key="1">
    <citation type="submission" date="2021-03" db="EMBL/GenBank/DDBJ databases">
        <title>novel species isolated from a fishpond in China.</title>
        <authorList>
            <person name="Lu H."/>
            <person name="Cai Z."/>
        </authorList>
    </citation>
    <scope>NUCLEOTIDE SEQUENCE</scope>
    <source>
        <strain evidence="2">JCM 30855</strain>
    </source>
</reference>
<dbReference type="InterPro" id="IPR050583">
    <property type="entry name" value="Mycobacterial_A85_antigen"/>
</dbReference>
<gene>
    <name evidence="2" type="ORF">J0A66_15375</name>
</gene>
<accession>A0A939DQZ0</accession>
<evidence type="ECO:0000313" key="2">
    <source>
        <dbReference type="EMBL" id="MBN7826615.1"/>
    </source>
</evidence>
<proteinExistence type="predicted"/>
<evidence type="ECO:0000313" key="3">
    <source>
        <dbReference type="Proteomes" id="UP000664654"/>
    </source>
</evidence>
<comment type="caution">
    <text evidence="2">The sequence shown here is derived from an EMBL/GenBank/DDBJ whole genome shotgun (WGS) entry which is preliminary data.</text>
</comment>
<dbReference type="Proteomes" id="UP000664654">
    <property type="component" value="Unassembled WGS sequence"/>
</dbReference>
<name>A0A939DQZ0_9ALTE</name>
<dbReference type="EMBL" id="JAFKCV010000009">
    <property type="protein sequence ID" value="MBN7826615.1"/>
    <property type="molecule type" value="Genomic_DNA"/>
</dbReference>
<dbReference type="InterPro" id="IPR029058">
    <property type="entry name" value="AB_hydrolase_fold"/>
</dbReference>
<dbReference type="PANTHER" id="PTHR48098">
    <property type="entry name" value="ENTEROCHELIN ESTERASE-RELATED"/>
    <property type="match status" value="1"/>
</dbReference>
<dbReference type="RefSeq" id="WP_206574727.1">
    <property type="nucleotide sequence ID" value="NZ_JAFKCV010000009.1"/>
</dbReference>
<organism evidence="2 3">
    <name type="scientific">Bowmanella dokdonensis</name>
    <dbReference type="NCBI Taxonomy" id="751969"/>
    <lineage>
        <taxon>Bacteria</taxon>
        <taxon>Pseudomonadati</taxon>
        <taxon>Pseudomonadota</taxon>
        <taxon>Gammaproteobacteria</taxon>
        <taxon>Alteromonadales</taxon>
        <taxon>Alteromonadaceae</taxon>
        <taxon>Bowmanella</taxon>
    </lineage>
</organism>
<protein>
    <submittedName>
        <fullName evidence="2">Alpha/beta hydrolase</fullName>
    </submittedName>
</protein>
<dbReference type="PROSITE" id="PS51257">
    <property type="entry name" value="PROKAR_LIPOPROTEIN"/>
    <property type="match status" value="1"/>
</dbReference>
<keyword evidence="3" id="KW-1185">Reference proteome</keyword>
<dbReference type="PANTHER" id="PTHR48098:SF6">
    <property type="entry name" value="FERRI-BACILLIBACTIN ESTERASE BESA"/>
    <property type="match status" value="1"/>
</dbReference>
<feature type="chain" id="PRO_5037624558" evidence="1">
    <location>
        <begin position="21"/>
        <end position="286"/>
    </location>
</feature>
<dbReference type="Gene3D" id="3.40.50.1820">
    <property type="entry name" value="alpha/beta hydrolase"/>
    <property type="match status" value="1"/>
</dbReference>
<evidence type="ECO:0000256" key="1">
    <source>
        <dbReference type="SAM" id="SignalP"/>
    </source>
</evidence>